<name>A0A1S6HJ11_9GAMM</name>
<reference evidence="5 6" key="1">
    <citation type="submission" date="2016-03" db="EMBL/GenBank/DDBJ databases">
        <title>Complete genome sequence of Shewanella psychrophila WP2, a deep sea bacterium isolated from west Pacific sediment.</title>
        <authorList>
            <person name="Xu G."/>
            <person name="Jian H."/>
        </authorList>
    </citation>
    <scope>NUCLEOTIDE SEQUENCE [LARGE SCALE GENOMIC DNA]</scope>
    <source>
        <strain evidence="5 6">WP2</strain>
    </source>
</reference>
<protein>
    <submittedName>
        <fullName evidence="5">Transcriptional regulator, AraC family</fullName>
    </submittedName>
</protein>
<dbReference type="KEGG" id="spsw:Sps_00269"/>
<evidence type="ECO:0000313" key="5">
    <source>
        <dbReference type="EMBL" id="AQS35489.1"/>
    </source>
</evidence>
<organism evidence="5 6">
    <name type="scientific">Shewanella psychrophila</name>
    <dbReference type="NCBI Taxonomy" id="225848"/>
    <lineage>
        <taxon>Bacteria</taxon>
        <taxon>Pseudomonadati</taxon>
        <taxon>Pseudomonadota</taxon>
        <taxon>Gammaproteobacteria</taxon>
        <taxon>Alteromonadales</taxon>
        <taxon>Shewanellaceae</taxon>
        <taxon>Shewanella</taxon>
    </lineage>
</organism>
<gene>
    <name evidence="5" type="ORF">Sps_00269</name>
</gene>
<dbReference type="SUPFAM" id="SSF46689">
    <property type="entry name" value="Homeodomain-like"/>
    <property type="match status" value="1"/>
</dbReference>
<feature type="domain" description="HTH araC/xylS-type" evidence="4">
    <location>
        <begin position="250"/>
        <end position="331"/>
    </location>
</feature>
<evidence type="ECO:0000256" key="1">
    <source>
        <dbReference type="ARBA" id="ARBA00023015"/>
    </source>
</evidence>
<dbReference type="InterPro" id="IPR018060">
    <property type="entry name" value="HTH_AraC"/>
</dbReference>
<dbReference type="RefSeq" id="WP_077750836.1">
    <property type="nucleotide sequence ID" value="NZ_CP014782.1"/>
</dbReference>
<sequence>MKFNSSFIRVCYMSTVFKGVERVYGIHTTDLNIPQTLMDEPMALIPFSQICIWLKQLEQATQDPAYMLKLAQHLDFSRLDIPGISFLATTDLAMSVRRINYGIASFQSGASYYIIQSGKIIKWCYRNPYVFNQQKTHDSLRVAVMLFNTLKYFLGNEYRPLQIHISGPAVGKQEAESLFNCPVIWNAPQTEIWISTDALVQQANLQIPENSSVAMPRSLFEQYLDMPQPHDTPKVLFEMVNYARYYGLPTVDSVAALFNISRQQLQRKLQLHGFNFTNICGYLLSNQAIKYMLDNRSVEEISQLLGYANKQSFSKAFKRFRNCTPQQYLERIKP</sequence>
<evidence type="ECO:0000256" key="2">
    <source>
        <dbReference type="ARBA" id="ARBA00023125"/>
    </source>
</evidence>
<dbReference type="InterPro" id="IPR009057">
    <property type="entry name" value="Homeodomain-like_sf"/>
</dbReference>
<dbReference type="AlphaFoldDB" id="A0A1S6HJ11"/>
<dbReference type="Proteomes" id="UP000189545">
    <property type="component" value="Chromosome"/>
</dbReference>
<dbReference type="InterPro" id="IPR032687">
    <property type="entry name" value="AraC-type_N"/>
</dbReference>
<dbReference type="Gene3D" id="1.10.10.60">
    <property type="entry name" value="Homeodomain-like"/>
    <property type="match status" value="1"/>
</dbReference>
<dbReference type="SMART" id="SM00342">
    <property type="entry name" value="HTH_ARAC"/>
    <property type="match status" value="1"/>
</dbReference>
<dbReference type="OrthoDB" id="6252225at2"/>
<keyword evidence="3" id="KW-0804">Transcription</keyword>
<dbReference type="Pfam" id="PF12833">
    <property type="entry name" value="HTH_18"/>
    <property type="match status" value="1"/>
</dbReference>
<dbReference type="PANTHER" id="PTHR47894">
    <property type="entry name" value="HTH-TYPE TRANSCRIPTIONAL REGULATOR GADX"/>
    <property type="match status" value="1"/>
</dbReference>
<keyword evidence="6" id="KW-1185">Reference proteome</keyword>
<evidence type="ECO:0000259" key="4">
    <source>
        <dbReference type="PROSITE" id="PS01124"/>
    </source>
</evidence>
<dbReference type="STRING" id="225848.Sps_00269"/>
<dbReference type="PROSITE" id="PS01124">
    <property type="entry name" value="HTH_ARAC_FAMILY_2"/>
    <property type="match status" value="1"/>
</dbReference>
<proteinExistence type="predicted"/>
<accession>A0A1S6HJ11</accession>
<dbReference type="Pfam" id="PF12625">
    <property type="entry name" value="Arabinose_bd"/>
    <property type="match status" value="1"/>
</dbReference>
<keyword evidence="2" id="KW-0238">DNA-binding</keyword>
<dbReference type="GO" id="GO:0003700">
    <property type="term" value="F:DNA-binding transcription factor activity"/>
    <property type="evidence" value="ECO:0007669"/>
    <property type="project" value="InterPro"/>
</dbReference>
<evidence type="ECO:0000313" key="6">
    <source>
        <dbReference type="Proteomes" id="UP000189545"/>
    </source>
</evidence>
<dbReference type="GO" id="GO:0000976">
    <property type="term" value="F:transcription cis-regulatory region binding"/>
    <property type="evidence" value="ECO:0007669"/>
    <property type="project" value="TreeGrafter"/>
</dbReference>
<dbReference type="EMBL" id="CP014782">
    <property type="protein sequence ID" value="AQS35489.1"/>
    <property type="molecule type" value="Genomic_DNA"/>
</dbReference>
<evidence type="ECO:0000256" key="3">
    <source>
        <dbReference type="ARBA" id="ARBA00023163"/>
    </source>
</evidence>
<keyword evidence="1" id="KW-0805">Transcription regulation</keyword>
<dbReference type="PANTHER" id="PTHR47894:SF4">
    <property type="entry name" value="HTH-TYPE TRANSCRIPTIONAL REGULATOR GADX"/>
    <property type="match status" value="1"/>
</dbReference>
<dbReference type="GO" id="GO:0005829">
    <property type="term" value="C:cytosol"/>
    <property type="evidence" value="ECO:0007669"/>
    <property type="project" value="TreeGrafter"/>
</dbReference>